<dbReference type="EMBL" id="JBJQND010000004">
    <property type="protein sequence ID" value="KAL3879124.1"/>
    <property type="molecule type" value="Genomic_DNA"/>
</dbReference>
<sequence length="396" mass="44004">MSTFTGIGCMSGSSLDGLDICLVEFTGDINADIWGYRILQGETIPYSKDWEERLRDSNKLCGRDLIQLHTQYGHFIGKEVSDFIERNKIRVADFVASHGHTVFHQPDEGYTFQLGDGETTAIYFSCPFVCNFRCKDIALGGQGAPLVPVGEKFLFTYNEICINIGGIANIGLRGQRGYDICACNSVLNHLASINDSQVKFDKEGRVAESGTVIGELLKKLEGLKFYQDPPPKSLDRSWTDANVLPLLDCKKYKIADLLRTYTEHVATRISAECIRYNSKSSGLSSKSKTLPKILLTGGGAFNKFLVRLIKDKLKVHDMELDEADEDTINFKEALVFAFLGLRCLLGEENVHRDVTGARENSVSGSIHRPLKVGLKNETIGSSRFTVKLHRQTSMSP</sequence>
<organism evidence="1 2">
    <name type="scientific">Sinanodonta woodiana</name>
    <name type="common">Chinese pond mussel</name>
    <name type="synonym">Anodonta woodiana</name>
    <dbReference type="NCBI Taxonomy" id="1069815"/>
    <lineage>
        <taxon>Eukaryota</taxon>
        <taxon>Metazoa</taxon>
        <taxon>Spiralia</taxon>
        <taxon>Lophotrochozoa</taxon>
        <taxon>Mollusca</taxon>
        <taxon>Bivalvia</taxon>
        <taxon>Autobranchia</taxon>
        <taxon>Heteroconchia</taxon>
        <taxon>Palaeoheterodonta</taxon>
        <taxon>Unionida</taxon>
        <taxon>Unionoidea</taxon>
        <taxon>Unionidae</taxon>
        <taxon>Unioninae</taxon>
        <taxon>Sinanodonta</taxon>
    </lineage>
</organism>
<dbReference type="SUPFAM" id="SSF53067">
    <property type="entry name" value="Actin-like ATPase domain"/>
    <property type="match status" value="1"/>
</dbReference>
<reference evidence="1 2" key="1">
    <citation type="submission" date="2024-11" db="EMBL/GenBank/DDBJ databases">
        <title>Chromosome-level genome assembly of the freshwater bivalve Anodonta woodiana.</title>
        <authorList>
            <person name="Chen X."/>
        </authorList>
    </citation>
    <scope>NUCLEOTIDE SEQUENCE [LARGE SCALE GENOMIC DNA]</scope>
    <source>
        <strain evidence="1">MN2024</strain>
        <tissue evidence="1">Gills</tissue>
    </source>
</reference>
<evidence type="ECO:0000313" key="2">
    <source>
        <dbReference type="Proteomes" id="UP001634394"/>
    </source>
</evidence>
<evidence type="ECO:0000313" key="1">
    <source>
        <dbReference type="EMBL" id="KAL3879124.1"/>
    </source>
</evidence>
<dbReference type="InterPro" id="IPR043129">
    <property type="entry name" value="ATPase_NBD"/>
</dbReference>
<dbReference type="PANTHER" id="PTHR30605:SF0">
    <property type="entry name" value="ANHYDRO-N-ACETYLMURAMIC ACID KINASE"/>
    <property type="match status" value="1"/>
</dbReference>
<dbReference type="PANTHER" id="PTHR30605">
    <property type="entry name" value="ANHYDRO-N-ACETYLMURAMIC ACID KINASE"/>
    <property type="match status" value="1"/>
</dbReference>
<gene>
    <name evidence="1" type="ORF">ACJMK2_031435</name>
</gene>
<dbReference type="Pfam" id="PF03702">
    <property type="entry name" value="AnmK"/>
    <property type="match status" value="1"/>
</dbReference>
<dbReference type="InterPro" id="IPR005338">
    <property type="entry name" value="Anhydro_N_Ac-Mur_kinase"/>
</dbReference>
<protein>
    <recommendedName>
        <fullName evidence="3">Anhydro-N-acetylmuramic acid kinase</fullName>
    </recommendedName>
</protein>
<dbReference type="Proteomes" id="UP001634394">
    <property type="component" value="Unassembled WGS sequence"/>
</dbReference>
<accession>A0ABD3WYS4</accession>
<dbReference type="AlphaFoldDB" id="A0ABD3WYS4"/>
<proteinExistence type="predicted"/>
<dbReference type="Gene3D" id="3.30.420.40">
    <property type="match status" value="2"/>
</dbReference>
<name>A0ABD3WYS4_SINWO</name>
<evidence type="ECO:0008006" key="3">
    <source>
        <dbReference type="Google" id="ProtNLM"/>
    </source>
</evidence>
<comment type="caution">
    <text evidence="1">The sequence shown here is derived from an EMBL/GenBank/DDBJ whole genome shotgun (WGS) entry which is preliminary data.</text>
</comment>
<keyword evidence="2" id="KW-1185">Reference proteome</keyword>